<gene>
    <name evidence="2" type="ORF">BLA27_04955</name>
</gene>
<proteinExistence type="predicted"/>
<dbReference type="EMBL" id="MOEC01000003">
    <property type="protein sequence ID" value="OIS94740.1"/>
    <property type="molecule type" value="Genomic_DNA"/>
</dbReference>
<dbReference type="Proteomes" id="UP000182985">
    <property type="component" value="Unassembled WGS sequence"/>
</dbReference>
<dbReference type="InterPro" id="IPR002744">
    <property type="entry name" value="MIP18-like"/>
</dbReference>
<evidence type="ECO:0000259" key="1">
    <source>
        <dbReference type="Pfam" id="PF01883"/>
    </source>
</evidence>
<dbReference type="Gene3D" id="3.30.300.130">
    <property type="entry name" value="Fe-S cluster assembly (FSCA)"/>
    <property type="match status" value="1"/>
</dbReference>
<dbReference type="AlphaFoldDB" id="A0A1J6HP60"/>
<dbReference type="PANTHER" id="PTHR42831">
    <property type="entry name" value="FE-S PROTEIN MATURATION AUXILIARY FACTOR YITW"/>
    <property type="match status" value="1"/>
</dbReference>
<dbReference type="SUPFAM" id="SSF117916">
    <property type="entry name" value="Fe-S cluster assembly (FSCA) domain-like"/>
    <property type="match status" value="1"/>
</dbReference>
<dbReference type="OrthoDB" id="9805360at2"/>
<dbReference type="PANTHER" id="PTHR42831:SF1">
    <property type="entry name" value="FE-S PROTEIN MATURATION AUXILIARY FACTOR YITW"/>
    <property type="match status" value="1"/>
</dbReference>
<accession>A0A1J6HP60</accession>
<organism evidence="2 3">
    <name type="scientific">Brucella cytisi</name>
    <dbReference type="NCBI Taxonomy" id="407152"/>
    <lineage>
        <taxon>Bacteria</taxon>
        <taxon>Pseudomonadati</taxon>
        <taxon>Pseudomonadota</taxon>
        <taxon>Alphaproteobacteria</taxon>
        <taxon>Hyphomicrobiales</taxon>
        <taxon>Brucellaceae</taxon>
        <taxon>Brucella/Ochrobactrum group</taxon>
        <taxon>Brucella</taxon>
    </lineage>
</organism>
<evidence type="ECO:0000313" key="2">
    <source>
        <dbReference type="EMBL" id="OIS94740.1"/>
    </source>
</evidence>
<name>A0A1J6HP60_9HYPH</name>
<reference evidence="2 3" key="1">
    <citation type="submission" date="2016-10" db="EMBL/GenBank/DDBJ databases">
        <title>The Draft Genome Sequence of the Potato Rhizosphere Bacteria Ochrobactrum sp. IPA7.2.</title>
        <authorList>
            <person name="Gogoleva N.E."/>
            <person name="Khlopko Y.A."/>
            <person name="Burygin G.L."/>
            <person name="Plotnikov A.O."/>
        </authorList>
    </citation>
    <scope>NUCLEOTIDE SEQUENCE [LARGE SCALE GENOMIC DNA]</scope>
    <source>
        <strain evidence="2 3">IPA7.2</strain>
    </source>
</reference>
<comment type="caution">
    <text evidence="2">The sequence shown here is derived from an EMBL/GenBank/DDBJ whole genome shotgun (WGS) entry which is preliminary data.</text>
</comment>
<dbReference type="InterPro" id="IPR052339">
    <property type="entry name" value="Fe-S_Maturation_MIP18"/>
</dbReference>
<dbReference type="Pfam" id="PF01883">
    <property type="entry name" value="FeS_assembly_P"/>
    <property type="match status" value="1"/>
</dbReference>
<dbReference type="RefSeq" id="WP_071630703.1">
    <property type="nucleotide sequence ID" value="NZ_JBHJZM010000001.1"/>
</dbReference>
<keyword evidence="3" id="KW-1185">Reference proteome</keyword>
<dbReference type="InterPro" id="IPR034904">
    <property type="entry name" value="FSCA_dom_sf"/>
</dbReference>
<evidence type="ECO:0000313" key="3">
    <source>
        <dbReference type="Proteomes" id="UP000182985"/>
    </source>
</evidence>
<sequence length="105" mass="11546">MENIVHDQLERQIIENLRLVLDPELGFNLIDLGMIYSIDIGDGGIVDISMTTTTPGCPAAGYLTDAVRASAESVEGVHTVNVELIYEPEWIPEMAMPEVQARFGE</sequence>
<feature type="domain" description="MIP18 family-like" evidence="1">
    <location>
        <begin position="11"/>
        <end position="82"/>
    </location>
</feature>
<protein>
    <recommendedName>
        <fullName evidence="1">MIP18 family-like domain-containing protein</fullName>
    </recommendedName>
</protein>